<comment type="caution">
    <text evidence="12">The sequence shown here is derived from an EMBL/GenBank/DDBJ whole genome shotgun (WGS) entry which is preliminary data.</text>
</comment>
<reference evidence="12 13" key="1">
    <citation type="submission" date="2020-11" db="EMBL/GenBank/DDBJ databases">
        <title>Erythrobacter sediminis sp. nov., a marine bacterium from a tidal flat of Garorim Bay.</title>
        <authorList>
            <person name="Kim D."/>
            <person name="Yoo Y."/>
            <person name="Kim J.-J."/>
        </authorList>
    </citation>
    <scope>NUCLEOTIDE SEQUENCE [LARGE SCALE GENOMIC DNA]</scope>
    <source>
        <strain evidence="12 13">JGD-13</strain>
    </source>
</reference>
<dbReference type="PANTHER" id="PTHR30616:SF2">
    <property type="entry name" value="PURINE NUCLEOSIDE PHOSPHORYLASE LACC1"/>
    <property type="match status" value="1"/>
</dbReference>
<evidence type="ECO:0000256" key="7">
    <source>
        <dbReference type="ARBA" id="ARBA00047989"/>
    </source>
</evidence>
<dbReference type="EMBL" id="JAEANY010000001">
    <property type="protein sequence ID" value="MBH5321495.1"/>
    <property type="molecule type" value="Genomic_DNA"/>
</dbReference>
<dbReference type="InterPro" id="IPR011324">
    <property type="entry name" value="Cytotoxic_necrot_fac-like_cat"/>
</dbReference>
<evidence type="ECO:0000256" key="5">
    <source>
        <dbReference type="ARBA" id="ARBA00022801"/>
    </source>
</evidence>
<sequence length="233" mass="25440">MADQREILRADVLDGTPHGTPHGFLTGVGHTGEPDPALLVPGGKLVLTKQVHSAKAIAVESPYPDHARPEVDGLVTKTPGVILGIVTADCAPVLFADIDNGVIGAAHAGWRGAHYGVLEATVRKMEELGAERTNIAAAIGPTIAEENYEVGFDFYEQFEDRHADFFRRGRPGKWHFNLPAYVLWRLESLNLGQVEDLGVDTYANPERFHSYRRATHQGKAQDGRQFSLIGLPD</sequence>
<dbReference type="InterPro" id="IPR038371">
    <property type="entry name" value="Cu_polyphenol_OxRdtase_sf"/>
</dbReference>
<evidence type="ECO:0000256" key="8">
    <source>
        <dbReference type="ARBA" id="ARBA00048968"/>
    </source>
</evidence>
<feature type="region of interest" description="Disordered" evidence="11">
    <location>
        <begin position="11"/>
        <end position="30"/>
    </location>
</feature>
<dbReference type="NCBIfam" id="TIGR00726">
    <property type="entry name" value="peptidoglycan editing factor PgeF"/>
    <property type="match status" value="1"/>
</dbReference>
<dbReference type="PANTHER" id="PTHR30616">
    <property type="entry name" value="UNCHARACTERIZED PROTEIN YFIH"/>
    <property type="match status" value="1"/>
</dbReference>
<dbReference type="SUPFAM" id="SSF64438">
    <property type="entry name" value="CNF1/YfiH-like putative cysteine hydrolases"/>
    <property type="match status" value="1"/>
</dbReference>
<dbReference type="InterPro" id="IPR003730">
    <property type="entry name" value="Cu_polyphenol_OxRdtase"/>
</dbReference>
<proteinExistence type="inferred from homology"/>
<accession>A0ABS0N0K4</accession>
<comment type="catalytic activity">
    <reaction evidence="7">
        <text>adenosine + H2O + H(+) = inosine + NH4(+)</text>
        <dbReference type="Rhea" id="RHEA:24408"/>
        <dbReference type="ChEBI" id="CHEBI:15377"/>
        <dbReference type="ChEBI" id="CHEBI:15378"/>
        <dbReference type="ChEBI" id="CHEBI:16335"/>
        <dbReference type="ChEBI" id="CHEBI:17596"/>
        <dbReference type="ChEBI" id="CHEBI:28938"/>
        <dbReference type="EC" id="3.5.4.4"/>
    </reaction>
    <physiologicalReaction direction="left-to-right" evidence="7">
        <dbReference type="Rhea" id="RHEA:24409"/>
    </physiologicalReaction>
</comment>
<evidence type="ECO:0000256" key="4">
    <source>
        <dbReference type="ARBA" id="ARBA00022723"/>
    </source>
</evidence>
<keyword evidence="4" id="KW-0479">Metal-binding</keyword>
<evidence type="ECO:0000256" key="11">
    <source>
        <dbReference type="SAM" id="MobiDB-lite"/>
    </source>
</evidence>
<dbReference type="Gene3D" id="3.60.140.10">
    <property type="entry name" value="CNF1/YfiH-like putative cysteine hydrolases"/>
    <property type="match status" value="1"/>
</dbReference>
<dbReference type="Proteomes" id="UP000602442">
    <property type="component" value="Unassembled WGS sequence"/>
</dbReference>
<evidence type="ECO:0000256" key="6">
    <source>
        <dbReference type="ARBA" id="ARBA00022833"/>
    </source>
</evidence>
<evidence type="ECO:0000256" key="3">
    <source>
        <dbReference type="ARBA" id="ARBA00022679"/>
    </source>
</evidence>
<keyword evidence="3" id="KW-0808">Transferase</keyword>
<protein>
    <recommendedName>
        <fullName evidence="10">Purine nucleoside phosphorylase</fullName>
    </recommendedName>
</protein>
<evidence type="ECO:0000256" key="10">
    <source>
        <dbReference type="RuleBase" id="RU361274"/>
    </source>
</evidence>
<dbReference type="CDD" id="cd16833">
    <property type="entry name" value="YfiH"/>
    <property type="match status" value="1"/>
</dbReference>
<gene>
    <name evidence="12" type="primary">pgeF</name>
    <name evidence="12" type="ORF">I5L03_02705</name>
</gene>
<evidence type="ECO:0000313" key="12">
    <source>
        <dbReference type="EMBL" id="MBH5321495.1"/>
    </source>
</evidence>
<evidence type="ECO:0000256" key="1">
    <source>
        <dbReference type="ARBA" id="ARBA00000553"/>
    </source>
</evidence>
<keyword evidence="6" id="KW-0862">Zinc</keyword>
<dbReference type="Pfam" id="PF02578">
    <property type="entry name" value="Cu-oxidase_4"/>
    <property type="match status" value="1"/>
</dbReference>
<evidence type="ECO:0000256" key="2">
    <source>
        <dbReference type="ARBA" id="ARBA00007353"/>
    </source>
</evidence>
<dbReference type="RefSeq" id="WP_197920148.1">
    <property type="nucleotide sequence ID" value="NZ_CAWPTA010000006.1"/>
</dbReference>
<comment type="similarity">
    <text evidence="2 10">Belongs to the purine nucleoside phosphorylase YfiH/LACC1 family.</text>
</comment>
<comment type="catalytic activity">
    <reaction evidence="9">
        <text>S-methyl-5'-thioadenosine + phosphate = 5-(methylsulfanyl)-alpha-D-ribose 1-phosphate + adenine</text>
        <dbReference type="Rhea" id="RHEA:11852"/>
        <dbReference type="ChEBI" id="CHEBI:16708"/>
        <dbReference type="ChEBI" id="CHEBI:17509"/>
        <dbReference type="ChEBI" id="CHEBI:43474"/>
        <dbReference type="ChEBI" id="CHEBI:58533"/>
        <dbReference type="EC" id="2.4.2.28"/>
    </reaction>
    <physiologicalReaction direction="left-to-right" evidence="9">
        <dbReference type="Rhea" id="RHEA:11853"/>
    </physiologicalReaction>
</comment>
<comment type="catalytic activity">
    <reaction evidence="1">
        <text>inosine + phosphate = alpha-D-ribose 1-phosphate + hypoxanthine</text>
        <dbReference type="Rhea" id="RHEA:27646"/>
        <dbReference type="ChEBI" id="CHEBI:17368"/>
        <dbReference type="ChEBI" id="CHEBI:17596"/>
        <dbReference type="ChEBI" id="CHEBI:43474"/>
        <dbReference type="ChEBI" id="CHEBI:57720"/>
        <dbReference type="EC" id="2.4.2.1"/>
    </reaction>
    <physiologicalReaction direction="left-to-right" evidence="1">
        <dbReference type="Rhea" id="RHEA:27647"/>
    </physiologicalReaction>
</comment>
<evidence type="ECO:0000313" key="13">
    <source>
        <dbReference type="Proteomes" id="UP000602442"/>
    </source>
</evidence>
<keyword evidence="13" id="KW-1185">Reference proteome</keyword>
<comment type="catalytic activity">
    <reaction evidence="8">
        <text>adenosine + phosphate = alpha-D-ribose 1-phosphate + adenine</text>
        <dbReference type="Rhea" id="RHEA:27642"/>
        <dbReference type="ChEBI" id="CHEBI:16335"/>
        <dbReference type="ChEBI" id="CHEBI:16708"/>
        <dbReference type="ChEBI" id="CHEBI:43474"/>
        <dbReference type="ChEBI" id="CHEBI:57720"/>
        <dbReference type="EC" id="2.4.2.1"/>
    </reaction>
    <physiologicalReaction direction="left-to-right" evidence="8">
        <dbReference type="Rhea" id="RHEA:27643"/>
    </physiologicalReaction>
</comment>
<keyword evidence="5" id="KW-0378">Hydrolase</keyword>
<organism evidence="12 13">
    <name type="scientific">Aurantiacibacter sediminis</name>
    <dbReference type="NCBI Taxonomy" id="2793064"/>
    <lineage>
        <taxon>Bacteria</taxon>
        <taxon>Pseudomonadati</taxon>
        <taxon>Pseudomonadota</taxon>
        <taxon>Alphaproteobacteria</taxon>
        <taxon>Sphingomonadales</taxon>
        <taxon>Erythrobacteraceae</taxon>
        <taxon>Aurantiacibacter</taxon>
    </lineage>
</organism>
<name>A0ABS0N0K4_9SPHN</name>
<evidence type="ECO:0000256" key="9">
    <source>
        <dbReference type="ARBA" id="ARBA00049893"/>
    </source>
</evidence>